<reference evidence="9 10" key="1">
    <citation type="submission" date="2020-02" db="EMBL/GenBank/DDBJ databases">
        <title>Sequencing the genomes of 1000 actinobacteria strains.</title>
        <authorList>
            <person name="Klenk H.-P."/>
        </authorList>
    </citation>
    <scope>NUCLEOTIDE SEQUENCE [LARGE SCALE GENOMIC DNA]</scope>
    <source>
        <strain evidence="9 10">DSM 19609</strain>
    </source>
</reference>
<evidence type="ECO:0000256" key="6">
    <source>
        <dbReference type="ARBA" id="ARBA00022989"/>
    </source>
</evidence>
<feature type="transmembrane region" description="Helical" evidence="8">
    <location>
        <begin position="85"/>
        <end position="105"/>
    </location>
</feature>
<dbReference type="Pfam" id="PF01032">
    <property type="entry name" value="FecCD"/>
    <property type="match status" value="1"/>
</dbReference>
<dbReference type="PANTHER" id="PTHR30472:SF24">
    <property type="entry name" value="FERRIC ENTEROBACTIN TRANSPORT SYSTEM PERMEASE PROTEIN FEPG"/>
    <property type="match status" value="1"/>
</dbReference>
<keyword evidence="6 8" id="KW-1133">Transmembrane helix</keyword>
<protein>
    <submittedName>
        <fullName evidence="9">Iron complex transport system permease protein</fullName>
    </submittedName>
</protein>
<comment type="subcellular location">
    <subcellularLocation>
        <location evidence="1">Cell membrane</location>
        <topology evidence="1">Multi-pass membrane protein</topology>
    </subcellularLocation>
</comment>
<evidence type="ECO:0000256" key="1">
    <source>
        <dbReference type="ARBA" id="ARBA00004651"/>
    </source>
</evidence>
<organism evidence="9 10">
    <name type="scientific">Brooklawnia cerclae</name>
    <dbReference type="NCBI Taxonomy" id="349934"/>
    <lineage>
        <taxon>Bacteria</taxon>
        <taxon>Bacillati</taxon>
        <taxon>Actinomycetota</taxon>
        <taxon>Actinomycetes</taxon>
        <taxon>Propionibacteriales</taxon>
        <taxon>Propionibacteriaceae</taxon>
        <taxon>Brooklawnia</taxon>
    </lineage>
</organism>
<evidence type="ECO:0000256" key="7">
    <source>
        <dbReference type="ARBA" id="ARBA00023136"/>
    </source>
</evidence>
<dbReference type="SUPFAM" id="SSF81345">
    <property type="entry name" value="ABC transporter involved in vitamin B12 uptake, BtuC"/>
    <property type="match status" value="1"/>
</dbReference>
<keyword evidence="4" id="KW-1003">Cell membrane</keyword>
<comment type="caution">
    <text evidence="9">The sequence shown here is derived from an EMBL/GenBank/DDBJ whole genome shotgun (WGS) entry which is preliminary data.</text>
</comment>
<keyword evidence="7 8" id="KW-0472">Membrane</keyword>
<evidence type="ECO:0000256" key="8">
    <source>
        <dbReference type="SAM" id="Phobius"/>
    </source>
</evidence>
<feature type="transmembrane region" description="Helical" evidence="8">
    <location>
        <begin position="170"/>
        <end position="192"/>
    </location>
</feature>
<proteinExistence type="inferred from homology"/>
<gene>
    <name evidence="9" type="ORF">FB473_002804</name>
</gene>
<evidence type="ECO:0000313" key="9">
    <source>
        <dbReference type="EMBL" id="NIH58112.1"/>
    </source>
</evidence>
<accession>A0ABX0SI81</accession>
<feature type="transmembrane region" description="Helical" evidence="8">
    <location>
        <begin position="298"/>
        <end position="318"/>
    </location>
</feature>
<feature type="transmembrane region" description="Helical" evidence="8">
    <location>
        <begin position="212"/>
        <end position="233"/>
    </location>
</feature>
<feature type="transmembrane region" description="Helical" evidence="8">
    <location>
        <begin position="31"/>
        <end position="51"/>
    </location>
</feature>
<keyword evidence="5 8" id="KW-0812">Transmembrane</keyword>
<evidence type="ECO:0000313" key="10">
    <source>
        <dbReference type="Proteomes" id="UP000749311"/>
    </source>
</evidence>
<feature type="transmembrane region" description="Helical" evidence="8">
    <location>
        <begin position="330"/>
        <end position="347"/>
    </location>
</feature>
<dbReference type="CDD" id="cd06550">
    <property type="entry name" value="TM_ABC_iron-siderophores_like"/>
    <property type="match status" value="1"/>
</dbReference>
<evidence type="ECO:0000256" key="2">
    <source>
        <dbReference type="ARBA" id="ARBA00007935"/>
    </source>
</evidence>
<dbReference type="InterPro" id="IPR000522">
    <property type="entry name" value="ABC_transptr_permease_BtuC"/>
</dbReference>
<dbReference type="RefSeq" id="WP_208390807.1">
    <property type="nucleotide sequence ID" value="NZ_BAAAOO010000006.1"/>
</dbReference>
<dbReference type="PANTHER" id="PTHR30472">
    <property type="entry name" value="FERRIC ENTEROBACTIN TRANSPORT SYSTEM PERMEASE PROTEIN"/>
    <property type="match status" value="1"/>
</dbReference>
<dbReference type="Gene3D" id="1.10.3470.10">
    <property type="entry name" value="ABC transporter involved in vitamin B12 uptake, BtuC"/>
    <property type="match status" value="1"/>
</dbReference>
<comment type="similarity">
    <text evidence="2">Belongs to the binding-protein-dependent transport system permease family. FecCD subfamily.</text>
</comment>
<keyword evidence="3" id="KW-0813">Transport</keyword>
<evidence type="ECO:0000256" key="4">
    <source>
        <dbReference type="ARBA" id="ARBA00022475"/>
    </source>
</evidence>
<dbReference type="EMBL" id="JAAMOZ010000002">
    <property type="protein sequence ID" value="NIH58112.1"/>
    <property type="molecule type" value="Genomic_DNA"/>
</dbReference>
<dbReference type="InterPro" id="IPR037294">
    <property type="entry name" value="ABC_BtuC-like"/>
</dbReference>
<feature type="transmembrane region" description="Helical" evidence="8">
    <location>
        <begin position="137"/>
        <end position="158"/>
    </location>
</feature>
<sequence length="350" mass="35636">MSHADTGRMPPIVPHVVRLGPWSVRLWPRGVVFAAVTVVCVLGVGAASLAIGGLDMSATELWAALTGEGDASAVRSIRGRRLPRLLTAIGVGGSLGVSGAVFQSLSRNVLGSPDVIGFTTGAAAAAAVQIVVFDGGVLATALAAVVGGVLTALLVYGLARRDGVTGGLRLILVGIGTAAVLGALIDFLMVRASITDAAVLQQWSAGSLTGRGWSHALIVLIVDILVVPVMVLVSRRVSLMEMGDDTAASLGIPVERFRFAAVVLAVLLAAVATAAAGPIAFVALAAPQIARRTVRSPGVPVVTSFLTGAFLLATADLLAQRVEIGLRTPVGMVTNLLGGAYLVWLLARRA</sequence>
<evidence type="ECO:0000256" key="5">
    <source>
        <dbReference type="ARBA" id="ARBA00022692"/>
    </source>
</evidence>
<evidence type="ECO:0000256" key="3">
    <source>
        <dbReference type="ARBA" id="ARBA00022448"/>
    </source>
</evidence>
<feature type="transmembrane region" description="Helical" evidence="8">
    <location>
        <begin position="259"/>
        <end position="286"/>
    </location>
</feature>
<name>A0ABX0SI81_9ACTN</name>
<keyword evidence="10" id="KW-1185">Reference proteome</keyword>
<dbReference type="Proteomes" id="UP000749311">
    <property type="component" value="Unassembled WGS sequence"/>
</dbReference>